<comment type="similarity">
    <text evidence="1">Belongs to the prokaryotic/mitochondrial release factor family.</text>
</comment>
<reference evidence="5" key="1">
    <citation type="journal article" date="2020" name="Nat. Commun.">
        <title>Large-scale genome sequencing of mycorrhizal fungi provides insights into the early evolution of symbiotic traits.</title>
        <authorList>
            <person name="Miyauchi S."/>
            <person name="Kiss E."/>
            <person name="Kuo A."/>
            <person name="Drula E."/>
            <person name="Kohler A."/>
            <person name="Sanchez-Garcia M."/>
            <person name="Morin E."/>
            <person name="Andreopoulos B."/>
            <person name="Barry K.W."/>
            <person name="Bonito G."/>
            <person name="Buee M."/>
            <person name="Carver A."/>
            <person name="Chen C."/>
            <person name="Cichocki N."/>
            <person name="Clum A."/>
            <person name="Culley D."/>
            <person name="Crous P.W."/>
            <person name="Fauchery L."/>
            <person name="Girlanda M."/>
            <person name="Hayes R.D."/>
            <person name="Keri Z."/>
            <person name="LaButti K."/>
            <person name="Lipzen A."/>
            <person name="Lombard V."/>
            <person name="Magnuson J."/>
            <person name="Maillard F."/>
            <person name="Murat C."/>
            <person name="Nolan M."/>
            <person name="Ohm R.A."/>
            <person name="Pangilinan J."/>
            <person name="Pereira M.F."/>
            <person name="Perotto S."/>
            <person name="Peter M."/>
            <person name="Pfister S."/>
            <person name="Riley R."/>
            <person name="Sitrit Y."/>
            <person name="Stielow J.B."/>
            <person name="Szollosi G."/>
            <person name="Zifcakova L."/>
            <person name="Stursova M."/>
            <person name="Spatafora J.W."/>
            <person name="Tedersoo L."/>
            <person name="Vaario L.M."/>
            <person name="Yamada A."/>
            <person name="Yan M."/>
            <person name="Wang P."/>
            <person name="Xu J."/>
            <person name="Bruns T."/>
            <person name="Baldrian P."/>
            <person name="Vilgalys R."/>
            <person name="Dunand C."/>
            <person name="Henrissat B."/>
            <person name="Grigoriev I.V."/>
            <person name="Hibbett D."/>
            <person name="Nagy L.G."/>
            <person name="Martin F.M."/>
        </authorList>
    </citation>
    <scope>NUCLEOTIDE SEQUENCE</scope>
    <source>
        <strain evidence="5">UP504</strain>
    </source>
</reference>
<dbReference type="InterPro" id="IPR000352">
    <property type="entry name" value="Pep_chain_release_fac_I"/>
</dbReference>
<dbReference type="AlphaFoldDB" id="A0A9P6B0P2"/>
<dbReference type="Proteomes" id="UP000886523">
    <property type="component" value="Unassembled WGS sequence"/>
</dbReference>
<dbReference type="Pfam" id="PF00472">
    <property type="entry name" value="RF-1"/>
    <property type="match status" value="1"/>
</dbReference>
<feature type="domain" description="Prokaryotic-type class I peptide chain release factors" evidence="4">
    <location>
        <begin position="298"/>
        <end position="314"/>
    </location>
</feature>
<dbReference type="GO" id="GO:0003747">
    <property type="term" value="F:translation release factor activity"/>
    <property type="evidence" value="ECO:0007669"/>
    <property type="project" value="InterPro"/>
</dbReference>
<gene>
    <name evidence="5" type="ORF">BS47DRAFT_1342070</name>
</gene>
<protein>
    <recommendedName>
        <fullName evidence="4">Prokaryotic-type class I peptide chain release factors domain-containing protein</fullName>
    </recommendedName>
</protein>
<dbReference type="EMBL" id="MU128951">
    <property type="protein sequence ID" value="KAF9515360.1"/>
    <property type="molecule type" value="Genomic_DNA"/>
</dbReference>
<keyword evidence="6" id="KW-1185">Reference proteome</keyword>
<dbReference type="PANTHER" id="PTHR43804">
    <property type="entry name" value="LD18447P"/>
    <property type="match status" value="1"/>
</dbReference>
<keyword evidence="2" id="KW-0488">Methylation</keyword>
<dbReference type="PANTHER" id="PTHR43804:SF7">
    <property type="entry name" value="LD18447P"/>
    <property type="match status" value="1"/>
</dbReference>
<evidence type="ECO:0000256" key="2">
    <source>
        <dbReference type="ARBA" id="ARBA00022481"/>
    </source>
</evidence>
<accession>A0A9P6B0P2</accession>
<keyword evidence="3" id="KW-0648">Protein biosynthesis</keyword>
<sequence>MYVWLTATRRSLLQCPRVKYCIPTPASVSTYGTSAIKGKGRQVSSFDISDALEQQGARVLRVVKAKVDERQKLLEEERSGARDDGAYSTPNHFQRAVRLKDLEPVHREWETWQRSMETLRHTMSMLPEEPDPSMRALIEEERDQIAESLSHQLTETIPSLLIPASKTKLLSAIMELKAGAGGDEASLFLSEILRMYTRLATSSGFRPELVASTTLEGSKGPTGGIRDAILEIKGKGSYDVFRWESGVHRVQRVPATETQGRTHTSTVAVVVLPSSDEQSSNEDLDIVDPKDVRTEVMRSRGAGGQHVNKTESAIRLTHEPTGITVSMQDSRSQHQNRTKAWQILRARLLDRKMTEEIRQQRETRRDLVRSADRSEKVRTYNFPQDRLTDHRINYSVNNLAGILEGDGLEDVINELQKAHEMSLIENLLPAERA</sequence>
<dbReference type="Gene3D" id="3.30.70.1660">
    <property type="match status" value="2"/>
</dbReference>
<dbReference type="PROSITE" id="PS00745">
    <property type="entry name" value="RF_PROK_I"/>
    <property type="match status" value="1"/>
</dbReference>
<dbReference type="SUPFAM" id="SSF75620">
    <property type="entry name" value="Release factor"/>
    <property type="match status" value="1"/>
</dbReference>
<evidence type="ECO:0000256" key="1">
    <source>
        <dbReference type="ARBA" id="ARBA00010835"/>
    </source>
</evidence>
<dbReference type="FunFam" id="3.30.160.20:FF:000070">
    <property type="entry name" value="Related to MRF1-peptide chain release factor, mitochondrial"/>
    <property type="match status" value="1"/>
</dbReference>
<dbReference type="Gene3D" id="3.30.160.20">
    <property type="match status" value="1"/>
</dbReference>
<comment type="caution">
    <text evidence="5">The sequence shown here is derived from an EMBL/GenBank/DDBJ whole genome shotgun (WGS) entry which is preliminary data.</text>
</comment>
<dbReference type="InterPro" id="IPR045853">
    <property type="entry name" value="Pep_chain_release_fac_I_sf"/>
</dbReference>
<organism evidence="5 6">
    <name type="scientific">Hydnum rufescens UP504</name>
    <dbReference type="NCBI Taxonomy" id="1448309"/>
    <lineage>
        <taxon>Eukaryota</taxon>
        <taxon>Fungi</taxon>
        <taxon>Dikarya</taxon>
        <taxon>Basidiomycota</taxon>
        <taxon>Agaricomycotina</taxon>
        <taxon>Agaricomycetes</taxon>
        <taxon>Cantharellales</taxon>
        <taxon>Hydnaceae</taxon>
        <taxon>Hydnum</taxon>
    </lineage>
</organism>
<evidence type="ECO:0000313" key="5">
    <source>
        <dbReference type="EMBL" id="KAF9515360.1"/>
    </source>
</evidence>
<evidence type="ECO:0000313" key="6">
    <source>
        <dbReference type="Proteomes" id="UP000886523"/>
    </source>
</evidence>
<evidence type="ECO:0000259" key="4">
    <source>
        <dbReference type="PROSITE" id="PS00745"/>
    </source>
</evidence>
<dbReference type="Pfam" id="PF03462">
    <property type="entry name" value="PCRF"/>
    <property type="match status" value="1"/>
</dbReference>
<dbReference type="InterPro" id="IPR050057">
    <property type="entry name" value="Prokaryotic/Mito_RF"/>
</dbReference>
<dbReference type="GO" id="GO:0005739">
    <property type="term" value="C:mitochondrion"/>
    <property type="evidence" value="ECO:0007669"/>
    <property type="project" value="GOC"/>
</dbReference>
<evidence type="ECO:0000256" key="3">
    <source>
        <dbReference type="ARBA" id="ARBA00022917"/>
    </source>
</evidence>
<proteinExistence type="inferred from homology"/>
<dbReference type="InterPro" id="IPR005139">
    <property type="entry name" value="PCRF"/>
</dbReference>
<name>A0A9P6B0P2_9AGAM</name>
<dbReference type="SMART" id="SM00937">
    <property type="entry name" value="PCRF"/>
    <property type="match status" value="1"/>
</dbReference>
<dbReference type="GO" id="GO:0032543">
    <property type="term" value="P:mitochondrial translation"/>
    <property type="evidence" value="ECO:0007669"/>
    <property type="project" value="UniProtKB-ARBA"/>
</dbReference>
<dbReference type="OrthoDB" id="2019491at2759"/>
<dbReference type="Gene3D" id="6.10.140.1950">
    <property type="match status" value="1"/>
</dbReference>